<name>A0A8K0XQI2_9AGAR</name>
<organism evidence="2 3">
    <name type="scientific">Cristinia sonorae</name>
    <dbReference type="NCBI Taxonomy" id="1940300"/>
    <lineage>
        <taxon>Eukaryota</taxon>
        <taxon>Fungi</taxon>
        <taxon>Dikarya</taxon>
        <taxon>Basidiomycota</taxon>
        <taxon>Agaricomycotina</taxon>
        <taxon>Agaricomycetes</taxon>
        <taxon>Agaricomycetidae</taxon>
        <taxon>Agaricales</taxon>
        <taxon>Pleurotineae</taxon>
        <taxon>Stephanosporaceae</taxon>
        <taxon>Cristinia</taxon>
    </lineage>
</organism>
<sequence>MFKSFIVAALVFAGVGVHAESICPGYMYGIADLGNQNYRIYDYSCKSVETDILVGQNVCTIDKFTCSPPPVTITGVKLDGRWYSCQRGGGSCNGEHINVCYCCGDCPRKWDVILHHVSFRAPIMLQSFSLH</sequence>
<evidence type="ECO:0000313" key="3">
    <source>
        <dbReference type="Proteomes" id="UP000813824"/>
    </source>
</evidence>
<comment type="caution">
    <text evidence="2">The sequence shown here is derived from an EMBL/GenBank/DDBJ whole genome shotgun (WGS) entry which is preliminary data.</text>
</comment>
<dbReference type="EMBL" id="JAEVFJ010000012">
    <property type="protein sequence ID" value="KAH8101457.1"/>
    <property type="molecule type" value="Genomic_DNA"/>
</dbReference>
<evidence type="ECO:0000313" key="2">
    <source>
        <dbReference type="EMBL" id="KAH8101457.1"/>
    </source>
</evidence>
<evidence type="ECO:0000256" key="1">
    <source>
        <dbReference type="SAM" id="SignalP"/>
    </source>
</evidence>
<reference evidence="2" key="1">
    <citation type="journal article" date="2021" name="New Phytol.">
        <title>Evolutionary innovations through gain and loss of genes in the ectomycorrhizal Boletales.</title>
        <authorList>
            <person name="Wu G."/>
            <person name="Miyauchi S."/>
            <person name="Morin E."/>
            <person name="Kuo A."/>
            <person name="Drula E."/>
            <person name="Varga T."/>
            <person name="Kohler A."/>
            <person name="Feng B."/>
            <person name="Cao Y."/>
            <person name="Lipzen A."/>
            <person name="Daum C."/>
            <person name="Hundley H."/>
            <person name="Pangilinan J."/>
            <person name="Johnson J."/>
            <person name="Barry K."/>
            <person name="LaButti K."/>
            <person name="Ng V."/>
            <person name="Ahrendt S."/>
            <person name="Min B."/>
            <person name="Choi I.G."/>
            <person name="Park H."/>
            <person name="Plett J.M."/>
            <person name="Magnuson J."/>
            <person name="Spatafora J.W."/>
            <person name="Nagy L.G."/>
            <person name="Henrissat B."/>
            <person name="Grigoriev I.V."/>
            <person name="Yang Z.L."/>
            <person name="Xu J."/>
            <person name="Martin F.M."/>
        </authorList>
    </citation>
    <scope>NUCLEOTIDE SEQUENCE</scope>
    <source>
        <strain evidence="2">KKN 215</strain>
    </source>
</reference>
<keyword evidence="3" id="KW-1185">Reference proteome</keyword>
<feature type="chain" id="PRO_5035435260" evidence="1">
    <location>
        <begin position="20"/>
        <end position="131"/>
    </location>
</feature>
<dbReference type="OrthoDB" id="5348716at2759"/>
<dbReference type="Proteomes" id="UP000813824">
    <property type="component" value="Unassembled WGS sequence"/>
</dbReference>
<gene>
    <name evidence="2" type="ORF">BXZ70DRAFT_906587</name>
</gene>
<dbReference type="AlphaFoldDB" id="A0A8K0XQI2"/>
<accession>A0A8K0XQI2</accession>
<protein>
    <submittedName>
        <fullName evidence="2">Uncharacterized protein</fullName>
    </submittedName>
</protein>
<keyword evidence="1" id="KW-0732">Signal</keyword>
<proteinExistence type="predicted"/>
<feature type="signal peptide" evidence="1">
    <location>
        <begin position="1"/>
        <end position="19"/>
    </location>
</feature>